<name>A0A2H3B6T7_9AGAR</name>
<dbReference type="EMBL" id="KZ293440">
    <property type="protein sequence ID" value="PBK66581.1"/>
    <property type="molecule type" value="Genomic_DNA"/>
</dbReference>
<dbReference type="STRING" id="1076256.A0A2H3B6T7"/>
<accession>A0A2H3B6T7</accession>
<evidence type="ECO:0008006" key="4">
    <source>
        <dbReference type="Google" id="ProtNLM"/>
    </source>
</evidence>
<protein>
    <recommendedName>
        <fullName evidence="4">MULE transposase domain-containing protein</fullName>
    </recommendedName>
</protein>
<organism evidence="2 3">
    <name type="scientific">Armillaria solidipes</name>
    <dbReference type="NCBI Taxonomy" id="1076256"/>
    <lineage>
        <taxon>Eukaryota</taxon>
        <taxon>Fungi</taxon>
        <taxon>Dikarya</taxon>
        <taxon>Basidiomycota</taxon>
        <taxon>Agaricomycotina</taxon>
        <taxon>Agaricomycetes</taxon>
        <taxon>Agaricomycetidae</taxon>
        <taxon>Agaricales</taxon>
        <taxon>Marasmiineae</taxon>
        <taxon>Physalacriaceae</taxon>
        <taxon>Armillaria</taxon>
    </lineage>
</organism>
<keyword evidence="3" id="KW-1185">Reference proteome</keyword>
<evidence type="ECO:0000256" key="1">
    <source>
        <dbReference type="SAM" id="MobiDB-lite"/>
    </source>
</evidence>
<reference evidence="3" key="1">
    <citation type="journal article" date="2017" name="Nat. Ecol. Evol.">
        <title>Genome expansion and lineage-specific genetic innovations in the forest pathogenic fungi Armillaria.</title>
        <authorList>
            <person name="Sipos G."/>
            <person name="Prasanna A.N."/>
            <person name="Walter M.C."/>
            <person name="O'Connor E."/>
            <person name="Balint B."/>
            <person name="Krizsan K."/>
            <person name="Kiss B."/>
            <person name="Hess J."/>
            <person name="Varga T."/>
            <person name="Slot J."/>
            <person name="Riley R."/>
            <person name="Boka B."/>
            <person name="Rigling D."/>
            <person name="Barry K."/>
            <person name="Lee J."/>
            <person name="Mihaltcheva S."/>
            <person name="LaButti K."/>
            <person name="Lipzen A."/>
            <person name="Waldron R."/>
            <person name="Moloney N.M."/>
            <person name="Sperisen C."/>
            <person name="Kredics L."/>
            <person name="Vagvoelgyi C."/>
            <person name="Patrignani A."/>
            <person name="Fitzpatrick D."/>
            <person name="Nagy I."/>
            <person name="Doyle S."/>
            <person name="Anderson J.B."/>
            <person name="Grigoriev I.V."/>
            <person name="Gueldener U."/>
            <person name="Muensterkoetter M."/>
            <person name="Nagy L.G."/>
        </authorList>
    </citation>
    <scope>NUCLEOTIDE SEQUENCE [LARGE SCALE GENOMIC DNA]</scope>
    <source>
        <strain evidence="3">28-4</strain>
    </source>
</reference>
<evidence type="ECO:0000313" key="3">
    <source>
        <dbReference type="Proteomes" id="UP000218334"/>
    </source>
</evidence>
<sequence length="677" mass="75957">MACLHYQPHELLANGHESRFELIISTPQQQEAAWCYGHQKQVLMDLTFRFSSSCVLLGILLAMDKNKHGIPLGFILFSARKDAKAVHADYNAELLDHLLERFKFGLGTNAKGEVFEIQVGNTDNNTRKRKALTVNWPGVSLLLCIFHVWQLLREVDEYDKAKKLYADQRRHFSQLSKNRNNISKLQGTTAIAFLDYFNSYISLESYWRSWSSAGAKQAALLLDVPLDRIAHTTNPLESFNGCIKGKYFAPYMHGGRLPRIDMWILLIITHVMPDFFMEIADKQANCNYITSLRTLTTDLSPLAQSAGIDYETNLMVDWLAQEQRLDDSEDTDVDVVLDVDAMEDINNPLAQLPAADALLHLRCSQSFEVIPKTPPSSFIFSSAPSSPIHATVYKFSAVASGTAVQSDTWLGNNSISINVTAGSDTHHLTNDSSITSEPPSMDSTQLARDAKLTTVLMELQRADDILFQALWNVLDIDTSLLDSGQLDEYISVTMRNRLTSYKESGSISGLSTLSDRQQSINTSSEGDNKADIELGPAHNTRNKKLIKFSPMIKEKRKEAQATLLKLASDCHAFPSQTSQGATMSHKFEEDSQWQSLPFDEGPALNSSDIIQHLDGYEHHYPTPTCAQPPPVSPFQLSPFKRRLEIEDVHNTMIHCLTHLEELHVTRYPLPEKLSIAL</sequence>
<dbReference type="AlphaFoldDB" id="A0A2H3B6T7"/>
<gene>
    <name evidence="2" type="ORF">ARMSODRAFT_1005992</name>
</gene>
<proteinExistence type="predicted"/>
<feature type="region of interest" description="Disordered" evidence="1">
    <location>
        <begin position="512"/>
        <end position="535"/>
    </location>
</feature>
<dbReference type="Proteomes" id="UP000218334">
    <property type="component" value="Unassembled WGS sequence"/>
</dbReference>
<feature type="compositionally biased region" description="Polar residues" evidence="1">
    <location>
        <begin position="512"/>
        <end position="525"/>
    </location>
</feature>
<evidence type="ECO:0000313" key="2">
    <source>
        <dbReference type="EMBL" id="PBK66581.1"/>
    </source>
</evidence>